<dbReference type="GO" id="GO:0005737">
    <property type="term" value="C:cytoplasm"/>
    <property type="evidence" value="ECO:0007669"/>
    <property type="project" value="TreeGrafter"/>
</dbReference>
<reference evidence="2 3" key="1">
    <citation type="submission" date="2020-01" db="EMBL/GenBank/DDBJ databases">
        <title>Genetics and antimicrobial susceptibilities of Nocardia species isolated from the soil; a comparison with species isolated from humans.</title>
        <authorList>
            <person name="Carrasco G."/>
            <person name="Monzon S."/>
            <person name="Sansegundo M."/>
            <person name="Garcia E."/>
            <person name="Garrido N."/>
            <person name="Medina M.J."/>
            <person name="Villalon P."/>
            <person name="Ramirez-Arocha A.C."/>
            <person name="Jimenez P."/>
            <person name="Cuesta I."/>
            <person name="Valdezate S."/>
        </authorList>
    </citation>
    <scope>NUCLEOTIDE SEQUENCE [LARGE SCALE GENOMIC DNA]</scope>
    <source>
        <strain evidence="2 3">CNM20110639</strain>
    </source>
</reference>
<dbReference type="Pfam" id="PF01370">
    <property type="entry name" value="Epimerase"/>
    <property type="match status" value="1"/>
</dbReference>
<dbReference type="Proteomes" id="UP000468928">
    <property type="component" value="Unassembled WGS sequence"/>
</dbReference>
<dbReference type="PANTHER" id="PTHR48079">
    <property type="entry name" value="PROTEIN YEEZ"/>
    <property type="match status" value="1"/>
</dbReference>
<dbReference type="SUPFAM" id="SSF51735">
    <property type="entry name" value="NAD(P)-binding Rossmann-fold domains"/>
    <property type="match status" value="1"/>
</dbReference>
<dbReference type="RefSeq" id="WP_163829332.1">
    <property type="nucleotide sequence ID" value="NZ_JAAGUZ010000037.1"/>
</dbReference>
<evidence type="ECO:0000313" key="3">
    <source>
        <dbReference type="Proteomes" id="UP000468928"/>
    </source>
</evidence>
<dbReference type="InterPro" id="IPR001509">
    <property type="entry name" value="Epimerase_deHydtase"/>
</dbReference>
<feature type="domain" description="NAD-dependent epimerase/dehydratase" evidence="1">
    <location>
        <begin position="3"/>
        <end position="232"/>
    </location>
</feature>
<proteinExistence type="predicted"/>
<accession>A0A6P1DBT4</accession>
<protein>
    <submittedName>
        <fullName evidence="2">NAD(P)-dependent oxidoreductase</fullName>
    </submittedName>
</protein>
<dbReference type="PANTHER" id="PTHR48079:SF6">
    <property type="entry name" value="NAD(P)-BINDING DOMAIN-CONTAINING PROTEIN-RELATED"/>
    <property type="match status" value="1"/>
</dbReference>
<dbReference type="EMBL" id="JAAGUZ010000037">
    <property type="protein sequence ID" value="NEW45802.1"/>
    <property type="molecule type" value="Genomic_DNA"/>
</dbReference>
<comment type="caution">
    <text evidence="2">The sequence shown here is derived from an EMBL/GenBank/DDBJ whole genome shotgun (WGS) entry which is preliminary data.</text>
</comment>
<sequence length="313" mass="33916">MKVIVAGATGTLGMTLTTQLIAAGHTVIGLCRQQEGAHRLTAIGAEAVVTDVLDEQRLLAALGGRTADAVIHQATALSRIPTTHTRLDATNALRDTGTTHLLHAAEAVGARRFLTQSFFLGYGYRDHGSEPVTEEHLFGRPDGTPFDRHLRSMRSNEDQVFAAQGIDGIALRYGLFYGPEPTTRRFAALTHARRLPVPARAGVTSPVHITDAAAATVAALEYGCGGEAYNIADDCPLGFDDYIRAIARASNAREPRRIPSWLLRPVPYLHGLMVGTSIRLSNDKAKRELGWTPRYPSCHEGLVDLDGDDHQLR</sequence>
<organism evidence="2 3">
    <name type="scientific">Nocardia cyriacigeorgica</name>
    <dbReference type="NCBI Taxonomy" id="135487"/>
    <lineage>
        <taxon>Bacteria</taxon>
        <taxon>Bacillati</taxon>
        <taxon>Actinomycetota</taxon>
        <taxon>Actinomycetes</taxon>
        <taxon>Mycobacteriales</taxon>
        <taxon>Nocardiaceae</taxon>
        <taxon>Nocardia</taxon>
    </lineage>
</organism>
<dbReference type="Gene3D" id="3.40.50.720">
    <property type="entry name" value="NAD(P)-binding Rossmann-like Domain"/>
    <property type="match status" value="1"/>
</dbReference>
<gene>
    <name evidence="2" type="ORF">GV789_15295</name>
</gene>
<dbReference type="InterPro" id="IPR036291">
    <property type="entry name" value="NAD(P)-bd_dom_sf"/>
</dbReference>
<dbReference type="InterPro" id="IPR051783">
    <property type="entry name" value="NAD(P)-dependent_oxidoreduct"/>
</dbReference>
<evidence type="ECO:0000259" key="1">
    <source>
        <dbReference type="Pfam" id="PF01370"/>
    </source>
</evidence>
<name>A0A6P1DBT4_9NOCA</name>
<dbReference type="GO" id="GO:0004029">
    <property type="term" value="F:aldehyde dehydrogenase (NAD+) activity"/>
    <property type="evidence" value="ECO:0007669"/>
    <property type="project" value="TreeGrafter"/>
</dbReference>
<evidence type="ECO:0000313" key="2">
    <source>
        <dbReference type="EMBL" id="NEW45802.1"/>
    </source>
</evidence>
<dbReference type="AlphaFoldDB" id="A0A6P1DBT4"/>